<accession>A0AAQ0KCW9</accession>
<dbReference type="AlphaFoldDB" id="A0AAQ0KCW9"/>
<reference evidence="1 2" key="1">
    <citation type="submission" date="2018-05" db="EMBL/GenBank/DDBJ databases">
        <title>Draft Genome Sequences for a Diverse set of 7 Haemophilus Species.</title>
        <authorList>
            <person name="Nichols M."/>
            <person name="Topaz N."/>
            <person name="Wang X."/>
            <person name="Wang X."/>
            <person name="Boxrud D."/>
        </authorList>
    </citation>
    <scope>NUCLEOTIDE SEQUENCE [LARGE SCALE GENOMIC DNA]</scope>
    <source>
        <strain evidence="1 2">C2006002596</strain>
    </source>
</reference>
<protein>
    <submittedName>
        <fullName evidence="1">Protein YibB</fullName>
    </submittedName>
</protein>
<name>A0AAQ0KCW9_HAEPA</name>
<organism evidence="1 2">
    <name type="scientific">Haemophilus parainfluenzae</name>
    <dbReference type="NCBI Taxonomy" id="729"/>
    <lineage>
        <taxon>Bacteria</taxon>
        <taxon>Pseudomonadati</taxon>
        <taxon>Pseudomonadota</taxon>
        <taxon>Gammaproteobacteria</taxon>
        <taxon>Pasteurellales</taxon>
        <taxon>Pasteurellaceae</taxon>
        <taxon>Haemophilus</taxon>
    </lineage>
</organism>
<evidence type="ECO:0000313" key="1">
    <source>
        <dbReference type="EMBL" id="RDE84668.1"/>
    </source>
</evidence>
<dbReference type="Pfam" id="PF09612">
    <property type="entry name" value="HtrL_YibB"/>
    <property type="match status" value="1"/>
</dbReference>
<comment type="caution">
    <text evidence="1">The sequence shown here is derived from an EMBL/GenBank/DDBJ whole genome shotgun (WGS) entry which is preliminary data.</text>
</comment>
<evidence type="ECO:0000313" key="2">
    <source>
        <dbReference type="Proteomes" id="UP000253823"/>
    </source>
</evidence>
<dbReference type="EMBL" id="QEPT01000002">
    <property type="protein sequence ID" value="RDE84668.1"/>
    <property type="molecule type" value="Genomic_DNA"/>
</dbReference>
<dbReference type="NCBIfam" id="NF008462">
    <property type="entry name" value="PRK11346.1"/>
    <property type="match status" value="1"/>
</dbReference>
<sequence>MKEKYDSTITIVTAFFDIGRGNLQSKEELPDYMTRTNDTYFEYFSNLATLDNPMVIFSDNEHIERIKKIRGNKPTKIIPFNINKFDKILLRIKEIQNSKEFKSKVRPDLLKNIEYWNHKYVLVTNLKSYLVNKAIKDKLVHTELVSWVDFGYVRDLDTLNNIKKWKYHFSDDKIHFFTIKNNHVLLNKSSDVYHAIFNNIVFVIGGAIVSHKKNWNLFFKANLSSQKLLLKNNIVDDDQGVFLMTIIKEKDKFKFNYLGKDKWFHLFKKFDETAKVSLKERIKDFFL</sequence>
<dbReference type="InterPro" id="IPR011735">
    <property type="entry name" value="WlaTC/HtrL_glycosyltransf"/>
</dbReference>
<gene>
    <name evidence="1" type="ORF">DPV95_02710</name>
</gene>
<dbReference type="RefSeq" id="WP_049367025.1">
    <property type="nucleotide sequence ID" value="NZ_QEPT01000002.1"/>
</dbReference>
<proteinExistence type="predicted"/>
<dbReference type="Proteomes" id="UP000253823">
    <property type="component" value="Unassembled WGS sequence"/>
</dbReference>